<feature type="chain" id="PRO_5003686446" evidence="2">
    <location>
        <begin position="21"/>
        <end position="87"/>
    </location>
</feature>
<dbReference type="KEGG" id="tpx:Turpa_3100"/>
<reference evidence="3 4" key="1">
    <citation type="submission" date="2012-06" db="EMBL/GenBank/DDBJ databases">
        <title>The complete chromosome of genome of Turneriella parva DSM 21527.</title>
        <authorList>
            <consortium name="US DOE Joint Genome Institute (JGI-PGF)"/>
            <person name="Lucas S."/>
            <person name="Han J."/>
            <person name="Lapidus A."/>
            <person name="Bruce D."/>
            <person name="Goodwin L."/>
            <person name="Pitluck S."/>
            <person name="Peters L."/>
            <person name="Kyrpides N."/>
            <person name="Mavromatis K."/>
            <person name="Ivanova N."/>
            <person name="Mikhailova N."/>
            <person name="Chertkov O."/>
            <person name="Detter J.C."/>
            <person name="Tapia R."/>
            <person name="Han C."/>
            <person name="Land M."/>
            <person name="Hauser L."/>
            <person name="Markowitz V."/>
            <person name="Cheng J.-F."/>
            <person name="Hugenholtz P."/>
            <person name="Woyke T."/>
            <person name="Wu D."/>
            <person name="Gronow S."/>
            <person name="Wellnitz S."/>
            <person name="Brambilla E."/>
            <person name="Klenk H.-P."/>
            <person name="Eisen J.A."/>
        </authorList>
    </citation>
    <scope>NUCLEOTIDE SEQUENCE [LARGE SCALE GENOMIC DNA]</scope>
    <source>
        <strain evidence="4">ATCC BAA-1111 / DSM 21527 / NCTC 11395 / H</strain>
    </source>
</reference>
<keyword evidence="4" id="KW-1185">Reference proteome</keyword>
<evidence type="ECO:0000256" key="2">
    <source>
        <dbReference type="SAM" id="SignalP"/>
    </source>
</evidence>
<keyword evidence="2" id="KW-0732">Signal</keyword>
<evidence type="ECO:0000256" key="1">
    <source>
        <dbReference type="SAM" id="MobiDB-lite"/>
    </source>
</evidence>
<proteinExistence type="predicted"/>
<organism evidence="3 4">
    <name type="scientific">Turneriella parva (strain ATCC BAA-1111 / DSM 21527 / NCTC 11395 / H)</name>
    <name type="common">Leptospira parva</name>
    <dbReference type="NCBI Taxonomy" id="869212"/>
    <lineage>
        <taxon>Bacteria</taxon>
        <taxon>Pseudomonadati</taxon>
        <taxon>Spirochaetota</taxon>
        <taxon>Spirochaetia</taxon>
        <taxon>Leptospirales</taxon>
        <taxon>Leptospiraceae</taxon>
        <taxon>Turneriella</taxon>
    </lineage>
</organism>
<feature type="compositionally biased region" description="Basic residues" evidence="1">
    <location>
        <begin position="31"/>
        <end position="42"/>
    </location>
</feature>
<feature type="signal peptide" evidence="2">
    <location>
        <begin position="1"/>
        <end position="20"/>
    </location>
</feature>
<gene>
    <name evidence="3" type="ordered locus">Turpa_3100</name>
</gene>
<accession>I4B8Y2</accession>
<evidence type="ECO:0000313" key="4">
    <source>
        <dbReference type="Proteomes" id="UP000006048"/>
    </source>
</evidence>
<dbReference type="Proteomes" id="UP000006048">
    <property type="component" value="Chromosome"/>
</dbReference>
<evidence type="ECO:0000313" key="3">
    <source>
        <dbReference type="EMBL" id="AFM13739.1"/>
    </source>
</evidence>
<sequence>MKKIAVAILVIFSVSMPLIAKKRSSGSNRGTAHRMNKTHANRTHTSGNKSCQVCETNFSTCMQNATNAQMKTMCSQMKEKCRASNKC</sequence>
<dbReference type="EMBL" id="CP002959">
    <property type="protein sequence ID" value="AFM13739.1"/>
    <property type="molecule type" value="Genomic_DNA"/>
</dbReference>
<feature type="region of interest" description="Disordered" evidence="1">
    <location>
        <begin position="22"/>
        <end position="48"/>
    </location>
</feature>
<protein>
    <submittedName>
        <fullName evidence="3">Uncharacterized protein</fullName>
    </submittedName>
</protein>
<name>I4B8Y2_TURPD</name>
<dbReference type="AlphaFoldDB" id="I4B8Y2"/>
<dbReference type="RefSeq" id="WP_014804239.1">
    <property type="nucleotide sequence ID" value="NC_018020.1"/>
</dbReference>
<dbReference type="HOGENOM" id="CLU_2482395_0_0_12"/>